<name>A0A820Y074_9BILA</name>
<accession>A0A820Y074</accession>
<dbReference type="AlphaFoldDB" id="A0A820Y074"/>
<dbReference type="Pfam" id="PF13281">
    <property type="entry name" value="MAP3K_TRAF_bd"/>
    <property type="match status" value="1"/>
</dbReference>
<protein>
    <recommendedName>
        <fullName evidence="1">MAP3K TRAFs-binding domain-containing protein</fullName>
    </recommendedName>
</protein>
<evidence type="ECO:0000313" key="3">
    <source>
        <dbReference type="Proteomes" id="UP000663851"/>
    </source>
</evidence>
<proteinExistence type="predicted"/>
<gene>
    <name evidence="2" type="ORF">HFQ381_LOCUS30206</name>
</gene>
<organism evidence="2 3">
    <name type="scientific">Rotaria socialis</name>
    <dbReference type="NCBI Taxonomy" id="392032"/>
    <lineage>
        <taxon>Eukaryota</taxon>
        <taxon>Metazoa</taxon>
        <taxon>Spiralia</taxon>
        <taxon>Gnathifera</taxon>
        <taxon>Rotifera</taxon>
        <taxon>Eurotatoria</taxon>
        <taxon>Bdelloidea</taxon>
        <taxon>Philodinida</taxon>
        <taxon>Philodinidae</taxon>
        <taxon>Rotaria</taxon>
    </lineage>
</organism>
<dbReference type="EMBL" id="CAJOBO010005192">
    <property type="protein sequence ID" value="CAF4538968.1"/>
    <property type="molecule type" value="Genomic_DNA"/>
</dbReference>
<sequence length="91" mass="10682">MLYLVKRGRSLRGLTYYWNVATYFEPHAVQRDSSKACLAACYAILHQATRMRDQQKLREQSPTSSDDQDVYSFWIDYFNDSINSNSTQTEE</sequence>
<dbReference type="InterPro" id="IPR025136">
    <property type="entry name" value="MAP3K_TRAF-bd"/>
</dbReference>
<evidence type="ECO:0000313" key="2">
    <source>
        <dbReference type="EMBL" id="CAF4538968.1"/>
    </source>
</evidence>
<feature type="domain" description="MAP3K TRAFs-binding" evidence="1">
    <location>
        <begin position="3"/>
        <end position="77"/>
    </location>
</feature>
<comment type="caution">
    <text evidence="2">The sequence shown here is derived from an EMBL/GenBank/DDBJ whole genome shotgun (WGS) entry which is preliminary data.</text>
</comment>
<evidence type="ECO:0000259" key="1">
    <source>
        <dbReference type="Pfam" id="PF13281"/>
    </source>
</evidence>
<reference evidence="2" key="1">
    <citation type="submission" date="2021-02" db="EMBL/GenBank/DDBJ databases">
        <authorList>
            <person name="Nowell W R."/>
        </authorList>
    </citation>
    <scope>NUCLEOTIDE SEQUENCE</scope>
</reference>
<dbReference type="Proteomes" id="UP000663851">
    <property type="component" value="Unassembled WGS sequence"/>
</dbReference>